<keyword evidence="1" id="KW-0812">Transmembrane</keyword>
<evidence type="ECO:0000313" key="2">
    <source>
        <dbReference type="EMBL" id="PDH36275.1"/>
    </source>
</evidence>
<protein>
    <submittedName>
        <fullName evidence="2">Uncharacterized protein</fullName>
    </submittedName>
</protein>
<dbReference type="AlphaFoldDB" id="A0A2A5WIA4"/>
<organism evidence="2 3">
    <name type="scientific">OM182 bacterium MED-G24</name>
    <dbReference type="NCBI Taxonomy" id="1986255"/>
    <lineage>
        <taxon>Bacteria</taxon>
        <taxon>Pseudomonadati</taxon>
        <taxon>Pseudomonadota</taxon>
        <taxon>Gammaproteobacteria</taxon>
        <taxon>OMG group</taxon>
        <taxon>OM182 clade</taxon>
    </lineage>
</organism>
<proteinExistence type="predicted"/>
<sequence>MNVVTSTRWCWLPISLLTFALLIGVLTVLLDLLCDQYDRIEDVFEWGVALLIHLTFICQAHQLRVDRP</sequence>
<name>A0A2A5WIA4_9GAMM</name>
<accession>A0A2A5WIA4</accession>
<gene>
    <name evidence="2" type="ORF">CNE99_09935</name>
</gene>
<feature type="transmembrane region" description="Helical" evidence="1">
    <location>
        <begin position="12"/>
        <end position="34"/>
    </location>
</feature>
<dbReference type="Proteomes" id="UP000219327">
    <property type="component" value="Unassembled WGS sequence"/>
</dbReference>
<dbReference type="EMBL" id="NTKD01000071">
    <property type="protein sequence ID" value="PDH36275.1"/>
    <property type="molecule type" value="Genomic_DNA"/>
</dbReference>
<evidence type="ECO:0000256" key="1">
    <source>
        <dbReference type="SAM" id="Phobius"/>
    </source>
</evidence>
<reference evidence="2 3" key="1">
    <citation type="submission" date="2017-08" db="EMBL/GenBank/DDBJ databases">
        <title>Fine stratification of microbial communities through a metagenomic profile of the photic zone.</title>
        <authorList>
            <person name="Haro-Moreno J.M."/>
            <person name="Lopez-Perez M."/>
            <person name="De La Torre J."/>
            <person name="Picazo A."/>
            <person name="Camacho A."/>
            <person name="Rodriguez-Valera F."/>
        </authorList>
    </citation>
    <scope>NUCLEOTIDE SEQUENCE [LARGE SCALE GENOMIC DNA]</scope>
    <source>
        <strain evidence="2">MED-G24</strain>
    </source>
</reference>
<evidence type="ECO:0000313" key="3">
    <source>
        <dbReference type="Proteomes" id="UP000219327"/>
    </source>
</evidence>
<comment type="caution">
    <text evidence="2">The sequence shown here is derived from an EMBL/GenBank/DDBJ whole genome shotgun (WGS) entry which is preliminary data.</text>
</comment>
<keyword evidence="1" id="KW-1133">Transmembrane helix</keyword>
<keyword evidence="1" id="KW-0472">Membrane</keyword>